<dbReference type="InterPro" id="IPR018253">
    <property type="entry name" value="DnaJ_domain_CS"/>
</dbReference>
<name>A0A6P6XR35_DERPT</name>
<dbReference type="PANTHER" id="PTHR44029:SF1">
    <property type="entry name" value="DNAJ HOMOLOG SUBFAMILY C MEMBER 21"/>
    <property type="match status" value="1"/>
</dbReference>
<dbReference type="PROSITE" id="PS50157">
    <property type="entry name" value="ZINC_FINGER_C2H2_2"/>
    <property type="match status" value="1"/>
</dbReference>
<sequence length="397" mass="47648">MFSDNHQTFYDILNIKNDATIDQIKKNYRSLALKYHPDKNLDNVVETTAIFNRIQEAYEILSDPEKRNWYDNHRDVFHKDLVDVSEYEIDEKYFQPNCYNGYNDDDNGFYTVYRKLFEDIIAQEIRFYDDPKDFEYPTFGDSNSDLKSVKYFYDIWQSFKTVISFNQLDKYDIRQAPNRRFGRFMERENEKIREQARKQRNLNIQKLVKWLRSRDKRMKKYAEHLAEKNRDNRKKSEQQRRKKIQENLNISNNYVETNGFKLSEEQWLELEATLDNEVENNRQMKKEKKNKTTQPTTIVDDSIDDMEIIGTRIESIDLEPQSQIDPDDDGRNNNQIDCANNDDNDDTNLLYICDVCNKNFKSLNSYNNHLKSKKHLNNVKLYVQMAANDNDDDDDDD</sequence>
<dbReference type="SUPFAM" id="SSF46565">
    <property type="entry name" value="Chaperone J-domain"/>
    <property type="match status" value="1"/>
</dbReference>
<dbReference type="InterPro" id="IPR013087">
    <property type="entry name" value="Znf_C2H2_type"/>
</dbReference>
<dbReference type="SUPFAM" id="SSF57667">
    <property type="entry name" value="beta-beta-alpha zinc fingers"/>
    <property type="match status" value="1"/>
</dbReference>
<feature type="domain" description="J" evidence="6">
    <location>
        <begin position="8"/>
        <end position="74"/>
    </location>
</feature>
<dbReference type="SMART" id="SM00355">
    <property type="entry name" value="ZnF_C2H2"/>
    <property type="match status" value="1"/>
</dbReference>
<dbReference type="SMART" id="SM00451">
    <property type="entry name" value="ZnF_U1"/>
    <property type="match status" value="1"/>
</dbReference>
<dbReference type="PRINTS" id="PR00625">
    <property type="entry name" value="JDOMAIN"/>
</dbReference>
<dbReference type="Proteomes" id="UP000515146">
    <property type="component" value="Unplaced"/>
</dbReference>
<evidence type="ECO:0000256" key="5">
    <source>
        <dbReference type="SAM" id="MobiDB-lite"/>
    </source>
</evidence>
<dbReference type="OMA" id="ACKKQFK"/>
<proteinExistence type="predicted"/>
<gene>
    <name evidence="9" type="primary">LOC113789921</name>
</gene>
<dbReference type="PROSITE" id="PS50076">
    <property type="entry name" value="DNAJ_2"/>
    <property type="match status" value="1"/>
</dbReference>
<dbReference type="Gene3D" id="3.30.160.60">
    <property type="entry name" value="Classic Zinc Finger"/>
    <property type="match status" value="1"/>
</dbReference>
<dbReference type="GO" id="GO:0008270">
    <property type="term" value="F:zinc ion binding"/>
    <property type="evidence" value="ECO:0007669"/>
    <property type="project" value="UniProtKB-KW"/>
</dbReference>
<evidence type="ECO:0000259" key="7">
    <source>
        <dbReference type="PROSITE" id="PS50157"/>
    </source>
</evidence>
<evidence type="ECO:0000259" key="6">
    <source>
        <dbReference type="PROSITE" id="PS50076"/>
    </source>
</evidence>
<dbReference type="InterPro" id="IPR003604">
    <property type="entry name" value="Matrin/U1-like-C_Znf_C2H2"/>
</dbReference>
<dbReference type="PROSITE" id="PS00028">
    <property type="entry name" value="ZINC_FINGER_C2H2_1"/>
    <property type="match status" value="1"/>
</dbReference>
<dbReference type="GO" id="GO:0005737">
    <property type="term" value="C:cytoplasm"/>
    <property type="evidence" value="ECO:0007669"/>
    <property type="project" value="TreeGrafter"/>
</dbReference>
<dbReference type="GO" id="GO:0003676">
    <property type="term" value="F:nucleic acid binding"/>
    <property type="evidence" value="ECO:0007669"/>
    <property type="project" value="InterPro"/>
</dbReference>
<protein>
    <submittedName>
        <fullName evidence="9">DnaJ homolog subfamily C member 21-like</fullName>
    </submittedName>
</protein>
<dbReference type="SMART" id="SM00271">
    <property type="entry name" value="DnaJ"/>
    <property type="match status" value="1"/>
</dbReference>
<dbReference type="InterPro" id="IPR036869">
    <property type="entry name" value="J_dom_sf"/>
</dbReference>
<dbReference type="PROSITE" id="PS00636">
    <property type="entry name" value="DNAJ_1"/>
    <property type="match status" value="1"/>
</dbReference>
<evidence type="ECO:0000313" key="8">
    <source>
        <dbReference type="Proteomes" id="UP000515146"/>
    </source>
</evidence>
<dbReference type="Pfam" id="PF12171">
    <property type="entry name" value="zf-C2H2_jaz"/>
    <property type="match status" value="1"/>
</dbReference>
<keyword evidence="3" id="KW-0862">Zinc</keyword>
<dbReference type="Pfam" id="PF21884">
    <property type="entry name" value="ZUO1-like_ZHD"/>
    <property type="match status" value="1"/>
</dbReference>
<dbReference type="Gene3D" id="1.10.287.110">
    <property type="entry name" value="DnaJ domain"/>
    <property type="match status" value="1"/>
</dbReference>
<dbReference type="InParanoid" id="A0A6P6XR35"/>
<dbReference type="InterPro" id="IPR054076">
    <property type="entry name" value="ZUO1-like_ZHD"/>
</dbReference>
<dbReference type="InterPro" id="IPR022755">
    <property type="entry name" value="Znf_C2H2_jaz"/>
</dbReference>
<keyword evidence="2 4" id="KW-0863">Zinc-finger</keyword>
<keyword evidence="8" id="KW-1185">Reference proteome</keyword>
<keyword evidence="1" id="KW-0479">Metal-binding</keyword>
<evidence type="ECO:0000256" key="2">
    <source>
        <dbReference type="ARBA" id="ARBA00022771"/>
    </source>
</evidence>
<dbReference type="InterPro" id="IPR001623">
    <property type="entry name" value="DnaJ_domain"/>
</dbReference>
<accession>A0A6P6XR35</accession>
<dbReference type="PANTHER" id="PTHR44029">
    <property type="entry name" value="DNAJ HOMOLOG SUBFAMILY C MEMBER 21"/>
    <property type="match status" value="1"/>
</dbReference>
<evidence type="ECO:0000256" key="3">
    <source>
        <dbReference type="ARBA" id="ARBA00022833"/>
    </source>
</evidence>
<dbReference type="FunCoup" id="A0A6P6XR35">
    <property type="interactions" value="1179"/>
</dbReference>
<dbReference type="CDD" id="cd06257">
    <property type="entry name" value="DnaJ"/>
    <property type="match status" value="1"/>
</dbReference>
<evidence type="ECO:0000313" key="9">
    <source>
        <dbReference type="RefSeq" id="XP_027195321.1"/>
    </source>
</evidence>
<dbReference type="OrthoDB" id="552049at2759"/>
<evidence type="ECO:0000256" key="4">
    <source>
        <dbReference type="PROSITE-ProRule" id="PRU00042"/>
    </source>
</evidence>
<dbReference type="InterPro" id="IPR051964">
    <property type="entry name" value="Chaperone_stress_response"/>
</dbReference>
<organism evidence="8 9">
    <name type="scientific">Dermatophagoides pteronyssinus</name>
    <name type="common">European house dust mite</name>
    <dbReference type="NCBI Taxonomy" id="6956"/>
    <lineage>
        <taxon>Eukaryota</taxon>
        <taxon>Metazoa</taxon>
        <taxon>Ecdysozoa</taxon>
        <taxon>Arthropoda</taxon>
        <taxon>Chelicerata</taxon>
        <taxon>Arachnida</taxon>
        <taxon>Acari</taxon>
        <taxon>Acariformes</taxon>
        <taxon>Sarcoptiformes</taxon>
        <taxon>Astigmata</taxon>
        <taxon>Psoroptidia</taxon>
        <taxon>Analgoidea</taxon>
        <taxon>Pyroglyphidae</taxon>
        <taxon>Dermatophagoidinae</taxon>
        <taxon>Dermatophagoides</taxon>
    </lineage>
</organism>
<dbReference type="RefSeq" id="XP_027195321.1">
    <property type="nucleotide sequence ID" value="XM_027339520.1"/>
</dbReference>
<feature type="region of interest" description="Disordered" evidence="5">
    <location>
        <begin position="319"/>
        <end position="341"/>
    </location>
</feature>
<dbReference type="Pfam" id="PF00226">
    <property type="entry name" value="DnaJ"/>
    <property type="match status" value="1"/>
</dbReference>
<dbReference type="AlphaFoldDB" id="A0A6P6XR35"/>
<reference evidence="9" key="1">
    <citation type="submission" date="2025-08" db="UniProtKB">
        <authorList>
            <consortium name="RefSeq"/>
        </authorList>
    </citation>
    <scope>IDENTIFICATION</scope>
    <source>
        <strain evidence="9">Airmid</strain>
    </source>
</reference>
<evidence type="ECO:0000256" key="1">
    <source>
        <dbReference type="ARBA" id="ARBA00022723"/>
    </source>
</evidence>
<dbReference type="KEGG" id="dpte:113789921"/>
<feature type="domain" description="C2H2-type" evidence="7">
    <location>
        <begin position="351"/>
        <end position="380"/>
    </location>
</feature>
<dbReference type="InterPro" id="IPR036236">
    <property type="entry name" value="Znf_C2H2_sf"/>
</dbReference>